<accession>A0A9L0K0B7</accession>
<reference evidence="1 2" key="1">
    <citation type="journal article" date="2020" name="Nat. Commun.">
        <title>Donkey genomes provide new insights into domestication and selection for coat color.</title>
        <authorList>
            <person name="Wang"/>
            <person name="C."/>
            <person name="Li"/>
            <person name="H."/>
            <person name="Guo"/>
            <person name="Y."/>
            <person name="Huang"/>
            <person name="J."/>
            <person name="Sun"/>
            <person name="Y."/>
            <person name="Min"/>
            <person name="J."/>
            <person name="Wang"/>
            <person name="J."/>
            <person name="Fang"/>
            <person name="X."/>
            <person name="Zhao"/>
            <person name="Z."/>
            <person name="Wang"/>
            <person name="S."/>
            <person name="Zhang"/>
            <person name="Y."/>
            <person name="Liu"/>
            <person name="Q."/>
            <person name="Jiang"/>
            <person name="Q."/>
            <person name="Wang"/>
            <person name="X."/>
            <person name="Guo"/>
            <person name="Y."/>
            <person name="Yang"/>
            <person name="C."/>
            <person name="Wang"/>
            <person name="Y."/>
            <person name="Tian"/>
            <person name="F."/>
            <person name="Zhuang"/>
            <person name="G."/>
            <person name="Fan"/>
            <person name="Y."/>
            <person name="Gao"/>
            <person name="Q."/>
            <person name="Li"/>
            <person name="Y."/>
            <person name="Ju"/>
            <person name="Z."/>
            <person name="Li"/>
            <person name="J."/>
            <person name="Li"/>
            <person name="R."/>
            <person name="Hou"/>
            <person name="M."/>
            <person name="Yang"/>
            <person name="G."/>
            <person name="Liu"/>
            <person name="G."/>
            <person name="Liu"/>
            <person name="W."/>
            <person name="Guo"/>
            <person name="J."/>
            <person name="Pan"/>
            <person name="S."/>
            <person name="Fan"/>
            <person name="G."/>
            <person name="Zhang"/>
            <person name="W."/>
            <person name="Zhang"/>
            <person name="R."/>
            <person name="Yu"/>
            <person name="J."/>
            <person name="Zhang"/>
            <person name="X."/>
            <person name="Yin"/>
            <person name="Q."/>
            <person name="Ji"/>
            <person name="C."/>
            <person name="Jin"/>
            <person name="Y."/>
            <person name="Yue"/>
            <person name="G."/>
            <person name="Liu"/>
            <person name="M."/>
            <person name="Xu"/>
            <person name="J."/>
            <person name="Liu"/>
            <person name="S."/>
            <person name="Jordana"/>
            <person name="J."/>
            <person name="Noce"/>
            <person name="A."/>
            <person name="Amills"/>
            <person name="M."/>
            <person name="Wu"/>
            <person name="D.D."/>
            <person name="Li"/>
            <person name="S."/>
            <person name="Zhou"/>
            <person name="X. and Zhong"/>
            <person name="J."/>
        </authorList>
    </citation>
    <scope>NUCLEOTIDE SEQUENCE [LARGE SCALE GENOMIC DNA]</scope>
</reference>
<name>A0A9L0K0B7_EQUAS</name>
<dbReference type="AlphaFoldDB" id="A0A9L0K0B7"/>
<proteinExistence type="predicted"/>
<sequence length="77" mass="9170">MYIFLVSFTVAKIEKQSKCPSTDEWIKKTWYIYIMEYYLAKHQIHTKRKIFYKITGLYSSEMAKSRKTKTDGGTVTD</sequence>
<evidence type="ECO:0000313" key="2">
    <source>
        <dbReference type="Proteomes" id="UP000694387"/>
    </source>
</evidence>
<dbReference type="Proteomes" id="UP000694387">
    <property type="component" value="Chromosome 24"/>
</dbReference>
<protein>
    <submittedName>
        <fullName evidence="1">Uncharacterized protein</fullName>
    </submittedName>
</protein>
<dbReference type="Ensembl" id="ENSEAST00005083405.1">
    <property type="protein sequence ID" value="ENSEASP00005054790.1"/>
    <property type="gene ID" value="ENSEASG00005029672.1"/>
</dbReference>
<reference evidence="1" key="3">
    <citation type="submission" date="2025-09" db="UniProtKB">
        <authorList>
            <consortium name="Ensembl"/>
        </authorList>
    </citation>
    <scope>IDENTIFICATION</scope>
</reference>
<evidence type="ECO:0000313" key="1">
    <source>
        <dbReference type="Ensembl" id="ENSEASP00005054790.1"/>
    </source>
</evidence>
<organism evidence="1 2">
    <name type="scientific">Equus asinus</name>
    <name type="common">Donkey</name>
    <name type="synonym">Equus africanus asinus</name>
    <dbReference type="NCBI Taxonomy" id="9793"/>
    <lineage>
        <taxon>Eukaryota</taxon>
        <taxon>Metazoa</taxon>
        <taxon>Chordata</taxon>
        <taxon>Craniata</taxon>
        <taxon>Vertebrata</taxon>
        <taxon>Euteleostomi</taxon>
        <taxon>Mammalia</taxon>
        <taxon>Eutheria</taxon>
        <taxon>Laurasiatheria</taxon>
        <taxon>Perissodactyla</taxon>
        <taxon>Equidae</taxon>
        <taxon>Equus</taxon>
    </lineage>
</organism>
<reference evidence="1" key="2">
    <citation type="submission" date="2025-08" db="UniProtKB">
        <authorList>
            <consortium name="Ensembl"/>
        </authorList>
    </citation>
    <scope>IDENTIFICATION</scope>
</reference>
<keyword evidence="2" id="KW-1185">Reference proteome</keyword>